<name>A0A2V2Z095_9BACL</name>
<dbReference type="OrthoDB" id="9813638at2"/>
<comment type="caution">
    <text evidence="1">The sequence shown here is derived from an EMBL/GenBank/DDBJ whole genome shotgun (WGS) entry which is preliminary data.</text>
</comment>
<dbReference type="Pfam" id="PF13692">
    <property type="entry name" value="Glyco_trans_1_4"/>
    <property type="match status" value="1"/>
</dbReference>
<dbReference type="EMBL" id="QGTQ01000002">
    <property type="protein sequence ID" value="PWW07542.1"/>
    <property type="molecule type" value="Genomic_DNA"/>
</dbReference>
<evidence type="ECO:0000313" key="2">
    <source>
        <dbReference type="Proteomes" id="UP000246635"/>
    </source>
</evidence>
<dbReference type="CDD" id="cd03801">
    <property type="entry name" value="GT4_PimA-like"/>
    <property type="match status" value="1"/>
</dbReference>
<evidence type="ECO:0000313" key="1">
    <source>
        <dbReference type="EMBL" id="PWW07542.1"/>
    </source>
</evidence>
<dbReference type="PANTHER" id="PTHR12526">
    <property type="entry name" value="GLYCOSYLTRANSFERASE"/>
    <property type="match status" value="1"/>
</dbReference>
<dbReference type="GO" id="GO:0016740">
    <property type="term" value="F:transferase activity"/>
    <property type="evidence" value="ECO:0007669"/>
    <property type="project" value="UniProtKB-KW"/>
</dbReference>
<proteinExistence type="predicted"/>
<accession>A0A2V2Z095</accession>
<dbReference type="Proteomes" id="UP000246635">
    <property type="component" value="Unassembled WGS sequence"/>
</dbReference>
<dbReference type="Gene3D" id="3.40.50.2000">
    <property type="entry name" value="Glycogen Phosphorylase B"/>
    <property type="match status" value="1"/>
</dbReference>
<reference evidence="1 2" key="1">
    <citation type="submission" date="2018-05" db="EMBL/GenBank/DDBJ databases">
        <title>Genomic Encyclopedia of Type Strains, Phase III (KMG-III): the genomes of soil and plant-associated and newly described type strains.</title>
        <authorList>
            <person name="Whitman W."/>
        </authorList>
    </citation>
    <scope>NUCLEOTIDE SEQUENCE [LARGE SCALE GENOMIC DNA]</scope>
    <source>
        <strain evidence="1 2">CECT 5696</strain>
    </source>
</reference>
<dbReference type="AlphaFoldDB" id="A0A2V2Z095"/>
<organism evidence="1 2">
    <name type="scientific">Paenibacillus cellulosilyticus</name>
    <dbReference type="NCBI Taxonomy" id="375489"/>
    <lineage>
        <taxon>Bacteria</taxon>
        <taxon>Bacillati</taxon>
        <taxon>Bacillota</taxon>
        <taxon>Bacilli</taxon>
        <taxon>Bacillales</taxon>
        <taxon>Paenibacillaceae</taxon>
        <taxon>Paenibacillus</taxon>
    </lineage>
</organism>
<keyword evidence="2" id="KW-1185">Reference proteome</keyword>
<keyword evidence="1" id="KW-0808">Transferase</keyword>
<dbReference type="RefSeq" id="WP_110042768.1">
    <property type="nucleotide sequence ID" value="NZ_CP054612.1"/>
</dbReference>
<gene>
    <name evidence="1" type="ORF">DFQ01_102441</name>
</gene>
<protein>
    <submittedName>
        <fullName evidence="1">Glycosyltransferase involved in cell wall biosynthesis</fullName>
    </submittedName>
</protein>
<dbReference type="SUPFAM" id="SSF53756">
    <property type="entry name" value="UDP-Glycosyltransferase/glycogen phosphorylase"/>
    <property type="match status" value="1"/>
</dbReference>
<sequence length="411" mass="45236">MHVVWAHDHTFYFNESGKFYSGGKLPYTVWERYLNVFDRLTVACRGKRTSTDADMSGKTLSSGPNVDFVVLPSLSNPVNKLTKRGYVEHTLTDKIREADAVIARMPSEIGAEAIRIAKRLGKPYAVEMVACAWDGLWNYGSLQGKLYAPLALWKNRRLVKHAPFAVYVTERFLQERYPCPRGRTASCSNVELPPVGEEVLQRRLARIQGGNGGNGPFTIGLIGSLNGRSKGIDIALRAISIARPQLPEAISFRVLGDGDPARWQQLADKLGIGEIVSFDGVLPSGSAVHEWLDGIDVYVQPSFQEGLPRATIEAMSRGCPTLGSTAGGIPELLDENCLHRPGQAAALARQLVRSASSADWRGEQAERNFSLAGAYTKERLDLKRHVFWRAFGHYVRSGDALSELRTEGVNA</sequence>